<dbReference type="RefSeq" id="WP_227894807.1">
    <property type="nucleotide sequence ID" value="NZ_CP099466.1"/>
</dbReference>
<gene>
    <name evidence="2" type="ORF">LJ757_04450</name>
</gene>
<dbReference type="InterPro" id="IPR026893">
    <property type="entry name" value="Tyr/Ser_Pase_IphP-type"/>
</dbReference>
<name>A0A9X1SBY0_9MICC</name>
<proteinExistence type="predicted"/>
<reference evidence="2" key="1">
    <citation type="submission" date="2021-10" db="EMBL/GenBank/DDBJ databases">
        <title>Novel species in genus Arthrobacter.</title>
        <authorList>
            <person name="Liu Y."/>
        </authorList>
    </citation>
    <scope>NUCLEOTIDE SEQUENCE</scope>
    <source>
        <strain evidence="2">Zg-Y453</strain>
    </source>
</reference>
<dbReference type="PROSITE" id="PS50056">
    <property type="entry name" value="TYR_PHOSPHATASE_2"/>
    <property type="match status" value="1"/>
</dbReference>
<comment type="caution">
    <text evidence="2">The sequence shown here is derived from an EMBL/GenBank/DDBJ whole genome shotgun (WGS) entry which is preliminary data.</text>
</comment>
<keyword evidence="3" id="KW-1185">Reference proteome</keyword>
<dbReference type="InterPro" id="IPR029021">
    <property type="entry name" value="Prot-tyrosine_phosphatase-like"/>
</dbReference>
<dbReference type="Pfam" id="PF13350">
    <property type="entry name" value="Y_phosphatase3"/>
    <property type="match status" value="1"/>
</dbReference>
<dbReference type="InterPro" id="IPR016130">
    <property type="entry name" value="Tyr_Pase_AS"/>
</dbReference>
<dbReference type="AlphaFoldDB" id="A0A9X1SBY0"/>
<evidence type="ECO:0000313" key="3">
    <source>
        <dbReference type="Proteomes" id="UP001139158"/>
    </source>
</evidence>
<evidence type="ECO:0000259" key="1">
    <source>
        <dbReference type="PROSITE" id="PS50056"/>
    </source>
</evidence>
<dbReference type="Proteomes" id="UP001139158">
    <property type="component" value="Unassembled WGS sequence"/>
</dbReference>
<dbReference type="PROSITE" id="PS00383">
    <property type="entry name" value="TYR_PHOSPHATASE_1"/>
    <property type="match status" value="1"/>
</dbReference>
<protein>
    <submittedName>
        <fullName evidence="2">Tyrosine-protein phosphatase</fullName>
    </submittedName>
</protein>
<dbReference type="GO" id="GO:0004721">
    <property type="term" value="F:phosphoprotein phosphatase activity"/>
    <property type="evidence" value="ECO:0007669"/>
    <property type="project" value="InterPro"/>
</dbReference>
<organism evidence="2 3">
    <name type="scientific">Arthrobacter caoxuetaonis</name>
    <dbReference type="NCBI Taxonomy" id="2886935"/>
    <lineage>
        <taxon>Bacteria</taxon>
        <taxon>Bacillati</taxon>
        <taxon>Actinomycetota</taxon>
        <taxon>Actinomycetes</taxon>
        <taxon>Micrococcales</taxon>
        <taxon>Micrococcaceae</taxon>
        <taxon>Arthrobacter</taxon>
    </lineage>
</organism>
<dbReference type="InterPro" id="IPR000387">
    <property type="entry name" value="Tyr_Pase_dom"/>
</dbReference>
<dbReference type="Gene3D" id="3.90.190.10">
    <property type="entry name" value="Protein tyrosine phosphatase superfamily"/>
    <property type="match status" value="1"/>
</dbReference>
<accession>A0A9X1SBY0</accession>
<feature type="domain" description="Tyrosine specific protein phosphatases" evidence="1">
    <location>
        <begin position="137"/>
        <end position="174"/>
    </location>
</feature>
<dbReference type="SUPFAM" id="SSF52799">
    <property type="entry name" value="(Phosphotyrosine protein) phosphatases II"/>
    <property type="match status" value="1"/>
</dbReference>
<evidence type="ECO:0000313" key="2">
    <source>
        <dbReference type="EMBL" id="MCC3297056.1"/>
    </source>
</evidence>
<dbReference type="EMBL" id="JAJFZV010000004">
    <property type="protein sequence ID" value="MCC3297056.1"/>
    <property type="molecule type" value="Genomic_DNA"/>
</dbReference>
<sequence length="267" mass="27566">MAITTLEGTVNFRDLGGLPLSGGGTVNSGVLYRSDAIAGLTPHGLEELAGSGISVIVDYRTPAEQQMAPDRLPAVNTFLKLDLPLLEGAFTAMAQQEMQRASLSGDRAAAARAVQAAVGQLPTLGEVYTGMLQHAAPEFAQSARAVSATGPGSATLVHCTAGKDRTGVAVALILDAVGVETGAIVADYEASERNLAGAWAEKTLGMVTALGIPLNDEIITLATKAPAGVIRAALAWVEENHGSSAEYLRFGGLSDAELSDLRSRLRD</sequence>